<evidence type="ECO:0000313" key="1">
    <source>
        <dbReference type="EMBL" id="EFY09005.1"/>
    </source>
</evidence>
<sequence length="161" mass="18461">MLCLRKAIKGDVMNIRTFQKNFKIKHEETILAWIQDGLIPGAYFDKPKQTWIIPDAARPPYTKARAKNTSAIYVSIVRGCMDRYHVLPQLYHLSQQEFDVYIQQLLKANLISVVYHDQIAYYYATPESEAFIASKNPLRYLETLLGVAVKAATEGTIKGMF</sequence>
<dbReference type="AlphaFoldDB" id="E7FVT5"/>
<keyword evidence="2" id="KW-1185">Reference proteome</keyword>
<reference evidence="1" key="1">
    <citation type="submission" date="2011-01" db="EMBL/GenBank/DDBJ databases">
        <authorList>
            <person name="Muzny D."/>
            <person name="Qin X."/>
            <person name="Buhay C."/>
            <person name="Dugan-Rocha S."/>
            <person name="Ding Y."/>
            <person name="Chen G."/>
            <person name="Hawes A."/>
            <person name="Holder M."/>
            <person name="Jhangiani S."/>
            <person name="Johnson A."/>
            <person name="Khan Z."/>
            <person name="Li Z."/>
            <person name="Liu W."/>
            <person name="Liu X."/>
            <person name="Perez L."/>
            <person name="Shen H."/>
            <person name="Wang Q."/>
            <person name="Watt J."/>
            <person name="Xi L."/>
            <person name="Xin Y."/>
            <person name="Zhou J."/>
            <person name="Deng J."/>
            <person name="Jiang H."/>
            <person name="Liu Y."/>
            <person name="Qu J."/>
            <person name="Song X.-Z."/>
            <person name="Zhang L."/>
            <person name="Villasana D."/>
            <person name="Johnson A."/>
            <person name="Liu J."/>
            <person name="Liyanage D."/>
            <person name="Lorensuhewa L."/>
            <person name="Robinson T."/>
            <person name="Song A."/>
            <person name="Song B.-B."/>
            <person name="Dinh H."/>
            <person name="Thornton R."/>
            <person name="Coyle M."/>
            <person name="Francisco L."/>
            <person name="Jackson L."/>
            <person name="Javaid M."/>
            <person name="Korchina V."/>
            <person name="Kovar C."/>
            <person name="Mata R."/>
            <person name="Mathew T."/>
            <person name="Ngo R."/>
            <person name="Nguyen L."/>
            <person name="Nguyen N."/>
            <person name="Okwuonu G."/>
            <person name="Ongeri F."/>
            <person name="Pham C."/>
            <person name="Simmons D."/>
            <person name="Wilczek-Boney K."/>
            <person name="Hale W."/>
            <person name="Jakkamsetti A."/>
            <person name="Pham P."/>
            <person name="Ruth R."/>
            <person name="San Lucas F."/>
            <person name="Warren J."/>
            <person name="Zhang J."/>
            <person name="Zhao Z."/>
            <person name="Zhou C."/>
            <person name="Zhu D."/>
            <person name="Lee S."/>
            <person name="Bess C."/>
            <person name="Blankenburg K."/>
            <person name="Forbes L."/>
            <person name="Fu Q."/>
            <person name="Gubbala S."/>
            <person name="Hirani K."/>
            <person name="Jayaseelan J.C."/>
            <person name="Lara F."/>
            <person name="Munidasa M."/>
            <person name="Palculict T."/>
            <person name="Patil S."/>
            <person name="Pu L.-L."/>
            <person name="Saada N."/>
            <person name="Tang L."/>
            <person name="Weissenberger G."/>
            <person name="Zhu Y."/>
            <person name="Hemphill L."/>
            <person name="Shang Y."/>
            <person name="Youmans B."/>
            <person name="Ayvaz T."/>
            <person name="Ross M."/>
            <person name="Santibanez J."/>
            <person name="Aqrawi P."/>
            <person name="Gross S."/>
            <person name="Joshi V."/>
            <person name="Fowler G."/>
            <person name="Nazareth L."/>
            <person name="Reid J."/>
            <person name="Worley K."/>
            <person name="Petrosino J."/>
            <person name="Highlander S."/>
            <person name="Gibbs R."/>
        </authorList>
    </citation>
    <scope>NUCLEOTIDE SEQUENCE [LARGE SCALE GENOMIC DNA]</scope>
    <source>
        <strain evidence="1">ATCC 19414</strain>
    </source>
</reference>
<name>E7FVT5_ERYRH</name>
<proteinExistence type="predicted"/>
<dbReference type="EMBL" id="ACLK02000002">
    <property type="protein sequence ID" value="EFY09005.1"/>
    <property type="molecule type" value="Genomic_DNA"/>
</dbReference>
<comment type="caution">
    <text evidence="1">The sequence shown here is derived from an EMBL/GenBank/DDBJ whole genome shotgun (WGS) entry which is preliminary data.</text>
</comment>
<organism evidence="1 2">
    <name type="scientific">Erysipelothrix rhusiopathiae ATCC 19414</name>
    <dbReference type="NCBI Taxonomy" id="525280"/>
    <lineage>
        <taxon>Bacteria</taxon>
        <taxon>Bacillati</taxon>
        <taxon>Bacillota</taxon>
        <taxon>Erysipelotrichia</taxon>
        <taxon>Erysipelotrichales</taxon>
        <taxon>Erysipelotrichaceae</taxon>
        <taxon>Erysipelothrix</taxon>
    </lineage>
</organism>
<evidence type="ECO:0000313" key="2">
    <source>
        <dbReference type="Proteomes" id="UP000003028"/>
    </source>
</evidence>
<accession>E7FVT5</accession>
<protein>
    <submittedName>
        <fullName evidence="1">Uncharacterized protein</fullName>
    </submittedName>
</protein>
<dbReference type="STRING" id="1648.A2I91_02990"/>
<gene>
    <name evidence="1" type="ORF">HMPREF0357_11112</name>
</gene>
<dbReference type="Proteomes" id="UP000003028">
    <property type="component" value="Unassembled WGS sequence"/>
</dbReference>